<organism evidence="3 4">
    <name type="scientific">Mesorhizobium japonicum (strain LMG 29417 / CECT 9101 / MAFF 303099)</name>
    <name type="common">Mesorhizobium loti (strain MAFF 303099)</name>
    <dbReference type="NCBI Taxonomy" id="266835"/>
    <lineage>
        <taxon>Bacteria</taxon>
        <taxon>Pseudomonadati</taxon>
        <taxon>Pseudomonadota</taxon>
        <taxon>Alphaproteobacteria</taxon>
        <taxon>Hyphomicrobiales</taxon>
        <taxon>Phyllobacteriaceae</taxon>
        <taxon>Mesorhizobium</taxon>
    </lineage>
</organism>
<dbReference type="KEGG" id="mlo:mll8746"/>
<dbReference type="Gene3D" id="3.40.50.880">
    <property type="match status" value="1"/>
</dbReference>
<evidence type="ECO:0000313" key="3">
    <source>
        <dbReference type="EMBL" id="BAB52573.1"/>
    </source>
</evidence>
<dbReference type="PROSITE" id="PS51273">
    <property type="entry name" value="GATASE_TYPE_1"/>
    <property type="match status" value="1"/>
</dbReference>
<dbReference type="CDD" id="cd01741">
    <property type="entry name" value="GATase1_1"/>
    <property type="match status" value="1"/>
</dbReference>
<dbReference type="PANTHER" id="PTHR42695">
    <property type="entry name" value="GLUTAMINE AMIDOTRANSFERASE YLR126C-RELATED"/>
    <property type="match status" value="1"/>
</dbReference>
<dbReference type="InterPro" id="IPR044992">
    <property type="entry name" value="ChyE-like"/>
</dbReference>
<evidence type="ECO:0000259" key="2">
    <source>
        <dbReference type="Pfam" id="PF00117"/>
    </source>
</evidence>
<proteinExistence type="predicted"/>
<feature type="domain" description="Glutamine amidotransferase" evidence="2">
    <location>
        <begin position="20"/>
        <end position="190"/>
    </location>
</feature>
<dbReference type="PRINTS" id="PR00096">
    <property type="entry name" value="GATASE"/>
</dbReference>
<dbReference type="GO" id="GO:0005829">
    <property type="term" value="C:cytosol"/>
    <property type="evidence" value="ECO:0007669"/>
    <property type="project" value="TreeGrafter"/>
</dbReference>
<dbReference type="Pfam" id="PF00117">
    <property type="entry name" value="GATase"/>
    <property type="match status" value="1"/>
</dbReference>
<keyword evidence="1" id="KW-0812">Transmembrane</keyword>
<dbReference type="EMBL" id="BA000012">
    <property type="protein sequence ID" value="BAB52573.1"/>
    <property type="molecule type" value="Genomic_DNA"/>
</dbReference>
<dbReference type="eggNOG" id="COG0518">
    <property type="taxonomic scope" value="Bacteria"/>
</dbReference>
<dbReference type="PANTHER" id="PTHR42695:SF5">
    <property type="entry name" value="GLUTAMINE AMIDOTRANSFERASE YLR126C-RELATED"/>
    <property type="match status" value="1"/>
</dbReference>
<sequence>MVIIKTGDTYDQIGERHGDFEDWISNILLSRGCELSIVVVDPRSGGKLPKFSFVSGIVITGSHATVREDVPWIRQLSRWLQQALIHQVPILGICFGHQLLAQCLGGVVTARTSGAEIGSIPITVTKEGGKDPLFDSIPPTFAAQLIHWESAVRLPPEAVVLAHSLSEPHQAFRVGPCAWGVQFHPEISKTIVTEYLDLLDPRLSAEGHDVNQLKALVTATPYSTEVLRNFATYVAGRPPPSSVTRICGLIFGGTFLNLIWASVSPWIAWLAGVKEYGRGR</sequence>
<evidence type="ECO:0000256" key="1">
    <source>
        <dbReference type="SAM" id="Phobius"/>
    </source>
</evidence>
<gene>
    <name evidence="3" type="ordered locus">mll8746</name>
</gene>
<keyword evidence="1" id="KW-0472">Membrane</keyword>
<accession>Q989X1</accession>
<dbReference type="InterPro" id="IPR029062">
    <property type="entry name" value="Class_I_gatase-like"/>
</dbReference>
<keyword evidence="1" id="KW-1133">Transmembrane helix</keyword>
<dbReference type="InterPro" id="IPR017926">
    <property type="entry name" value="GATASE"/>
</dbReference>
<dbReference type="NCBIfam" id="NF006562">
    <property type="entry name" value="PRK09065.1"/>
    <property type="match status" value="1"/>
</dbReference>
<feature type="transmembrane region" description="Helical" evidence="1">
    <location>
        <begin position="249"/>
        <end position="271"/>
    </location>
</feature>
<dbReference type="AlphaFoldDB" id="Q989X1"/>
<reference evidence="3 4" key="1">
    <citation type="journal article" date="2000" name="DNA Res.">
        <title>Complete genome structure of the nitrogen-fixing symbiotic bacterium Mesorhizobium loti.</title>
        <authorList>
            <person name="Kaneko T."/>
            <person name="Nakamura Y."/>
            <person name="Sato S."/>
            <person name="Asamizu E."/>
            <person name="Kato T."/>
            <person name="Sasamoto S."/>
            <person name="Watanabe A."/>
            <person name="Idesawa K."/>
            <person name="Ishikawa A."/>
            <person name="Kawashima K."/>
            <person name="Kimura T."/>
            <person name="Kishida Y."/>
            <person name="Kiyokawa C."/>
            <person name="Kohara M."/>
            <person name="Matsumoto M."/>
            <person name="Matsuno A."/>
            <person name="Mochizuki Y."/>
            <person name="Nakayama S."/>
            <person name="Nakazaki N."/>
            <person name="Shimpo S."/>
            <person name="Sugimoto M."/>
            <person name="Takeuchi C."/>
            <person name="Yamada M."/>
            <person name="Tabata S."/>
        </authorList>
    </citation>
    <scope>NUCLEOTIDE SEQUENCE [LARGE SCALE GENOMIC DNA]</scope>
    <source>
        <strain evidence="4">LMG 29417 / CECT 9101 / MAFF 303099</strain>
    </source>
</reference>
<protein>
    <submittedName>
        <fullName evidence="3">Mll8746 protein</fullName>
    </submittedName>
</protein>
<name>Q989X1_RHILO</name>
<evidence type="ECO:0000313" key="4">
    <source>
        <dbReference type="Proteomes" id="UP000000552"/>
    </source>
</evidence>
<dbReference type="Proteomes" id="UP000000552">
    <property type="component" value="Chromosome"/>
</dbReference>
<dbReference type="SUPFAM" id="SSF52317">
    <property type="entry name" value="Class I glutamine amidotransferase-like"/>
    <property type="match status" value="1"/>
</dbReference>
<dbReference type="HOGENOM" id="CLU_054974_4_1_5"/>